<organism evidence="2 3">
    <name type="scientific">Blattamonas nauphoetae</name>
    <dbReference type="NCBI Taxonomy" id="2049346"/>
    <lineage>
        <taxon>Eukaryota</taxon>
        <taxon>Metamonada</taxon>
        <taxon>Preaxostyla</taxon>
        <taxon>Oxymonadida</taxon>
        <taxon>Blattamonas</taxon>
    </lineage>
</organism>
<feature type="region of interest" description="Disordered" evidence="1">
    <location>
        <begin position="307"/>
        <end position="334"/>
    </location>
</feature>
<feature type="region of interest" description="Disordered" evidence="1">
    <location>
        <begin position="256"/>
        <end position="276"/>
    </location>
</feature>
<accession>A0ABQ9Y7B0</accession>
<evidence type="ECO:0000256" key="1">
    <source>
        <dbReference type="SAM" id="MobiDB-lite"/>
    </source>
</evidence>
<sequence length="334" mass="37400">MTPWKLKWRIFSNLWSIVVLISTPSQIVTTTTIQMLVRLISNSSNRLLDLVKADLIPQIIITLNPLSLSFAKAVDVHVNLLKMLHDTLWLSTVRCLAQSEIEDRDERHTVHETILKQVLVPSEQYICHLCMNRCSIINDVLSAELLRLLAQLLDISRYHQPTMYFVLHMPVGLTISSASVALSHPLQICWEFAFSITHSFSDVLENAAERCANATADKETKVHNSPPAHLTACVGSSRQHLASRFVALAYGTLTDDELSPHSSPTPTQPDSREGRDTRHIVSITDSMCRCYVVTARTAGDTGIPVVSTTETEDERTVEREGEGRDDKTSMPCWN</sequence>
<evidence type="ECO:0000313" key="3">
    <source>
        <dbReference type="Proteomes" id="UP001281761"/>
    </source>
</evidence>
<dbReference type="Proteomes" id="UP001281761">
    <property type="component" value="Unassembled WGS sequence"/>
</dbReference>
<dbReference type="EMBL" id="JARBJD010000028">
    <property type="protein sequence ID" value="KAK2959585.1"/>
    <property type="molecule type" value="Genomic_DNA"/>
</dbReference>
<comment type="caution">
    <text evidence="2">The sequence shown here is derived from an EMBL/GenBank/DDBJ whole genome shotgun (WGS) entry which is preliminary data.</text>
</comment>
<feature type="compositionally biased region" description="Basic and acidic residues" evidence="1">
    <location>
        <begin position="314"/>
        <end position="328"/>
    </location>
</feature>
<name>A0ABQ9Y7B0_9EUKA</name>
<reference evidence="2 3" key="1">
    <citation type="journal article" date="2022" name="bioRxiv">
        <title>Genomics of Preaxostyla Flagellates Illuminates Evolutionary Transitions and the Path Towards Mitochondrial Loss.</title>
        <authorList>
            <person name="Novak L.V.F."/>
            <person name="Treitli S.C."/>
            <person name="Pyrih J."/>
            <person name="Halakuc P."/>
            <person name="Pipaliya S.V."/>
            <person name="Vacek V."/>
            <person name="Brzon O."/>
            <person name="Soukal P."/>
            <person name="Eme L."/>
            <person name="Dacks J.B."/>
            <person name="Karnkowska A."/>
            <person name="Elias M."/>
            <person name="Hampl V."/>
        </authorList>
    </citation>
    <scope>NUCLEOTIDE SEQUENCE [LARGE SCALE GENOMIC DNA]</scope>
    <source>
        <strain evidence="2">NAU3</strain>
        <tissue evidence="2">Gut</tissue>
    </source>
</reference>
<evidence type="ECO:0008006" key="4">
    <source>
        <dbReference type="Google" id="ProtNLM"/>
    </source>
</evidence>
<protein>
    <recommendedName>
        <fullName evidence="4">Secreted protein</fullName>
    </recommendedName>
</protein>
<evidence type="ECO:0000313" key="2">
    <source>
        <dbReference type="EMBL" id="KAK2959585.1"/>
    </source>
</evidence>
<feature type="compositionally biased region" description="Polar residues" evidence="1">
    <location>
        <begin position="260"/>
        <end position="269"/>
    </location>
</feature>
<keyword evidence="3" id="KW-1185">Reference proteome</keyword>
<proteinExistence type="predicted"/>
<gene>
    <name evidence="2" type="ORF">BLNAU_5363</name>
</gene>